<accession>A0A4P7NGB1</accession>
<organism evidence="1 2">
    <name type="scientific">Pyricularia oryzae</name>
    <name type="common">Rice blast fungus</name>
    <name type="synonym">Magnaporthe oryzae</name>
    <dbReference type="NCBI Taxonomy" id="318829"/>
    <lineage>
        <taxon>Eukaryota</taxon>
        <taxon>Fungi</taxon>
        <taxon>Dikarya</taxon>
        <taxon>Ascomycota</taxon>
        <taxon>Pezizomycotina</taxon>
        <taxon>Sordariomycetes</taxon>
        <taxon>Sordariomycetidae</taxon>
        <taxon>Magnaporthales</taxon>
        <taxon>Pyriculariaceae</taxon>
        <taxon>Pyricularia</taxon>
    </lineage>
</organism>
<dbReference type="EMBL" id="CP034207">
    <property type="protein sequence ID" value="QBZ60906.1"/>
    <property type="molecule type" value="Genomic_DNA"/>
</dbReference>
<evidence type="ECO:0000313" key="2">
    <source>
        <dbReference type="Proteomes" id="UP000294847"/>
    </source>
</evidence>
<protein>
    <submittedName>
        <fullName evidence="1">Uncharacterized protein</fullName>
    </submittedName>
</protein>
<proteinExistence type="predicted"/>
<reference evidence="1 2" key="1">
    <citation type="journal article" date="2019" name="Mol. Biol. Evol.">
        <title>Blast fungal genomes show frequent chromosomal changes, gene gains and losses, and effector gene turnover.</title>
        <authorList>
            <person name="Gomez Luciano L.B."/>
            <person name="Jason Tsai I."/>
            <person name="Chuma I."/>
            <person name="Tosa Y."/>
            <person name="Chen Y.H."/>
            <person name="Li J.Y."/>
            <person name="Li M.Y."/>
            <person name="Jade Lu M.Y."/>
            <person name="Nakayashiki H."/>
            <person name="Li W.H."/>
        </authorList>
    </citation>
    <scope>NUCLEOTIDE SEQUENCE [LARGE SCALE GENOMIC DNA]</scope>
    <source>
        <strain evidence="1">MZ5-1-6</strain>
    </source>
</reference>
<evidence type="ECO:0000313" key="1">
    <source>
        <dbReference type="EMBL" id="QBZ60906.1"/>
    </source>
</evidence>
<gene>
    <name evidence="1" type="ORF">PoMZ_07850</name>
</gene>
<name>A0A4P7NGB1_PYROR</name>
<sequence length="107" mass="11980">MRAASKGLVHAWTTSTKPILDFVLRGVPTWSSTVGKRLAPYSMSLSFSFSPSLAPYPSVSLDREINSPCTYLGTACFKSGRQSTGLVCFSRRYCRIRYFLLRETDRA</sequence>
<dbReference type="Proteomes" id="UP000294847">
    <property type="component" value="Chromosome 4"/>
</dbReference>
<dbReference type="AlphaFoldDB" id="A0A4P7NGB1"/>